<dbReference type="Proteomes" id="UP000298566">
    <property type="component" value="Chromosome"/>
</dbReference>
<evidence type="ECO:0000256" key="2">
    <source>
        <dbReference type="ARBA" id="ARBA00022490"/>
    </source>
</evidence>
<name>A0A4D6YAD6_BUCMH</name>
<dbReference type="EMBL" id="CP033004">
    <property type="protein sequence ID" value="QCI23271.1"/>
    <property type="molecule type" value="Genomic_DNA"/>
</dbReference>
<reference evidence="5 6" key="1">
    <citation type="submission" date="2018-10" db="EMBL/GenBank/DDBJ databases">
        <title>Comparative functional genomics of the obligate endosymbiont Buchnera aphidicola.</title>
        <authorList>
            <person name="Chong R.A."/>
        </authorList>
    </citation>
    <scope>NUCLEOTIDE SEQUENCE [LARGE SCALE GENOMIC DNA]</scope>
    <source>
        <strain evidence="5 6">Mrh</strain>
    </source>
</reference>
<accession>A0A4D6YAD6</accession>
<dbReference type="Gene3D" id="1.10.3890.10">
    <property type="entry name" value="HflD-like"/>
    <property type="match status" value="1"/>
</dbReference>
<organism evidence="5 6">
    <name type="scientific">Buchnera aphidicola subsp. Melaphis rhois</name>
    <dbReference type="NCBI Taxonomy" id="118103"/>
    <lineage>
        <taxon>Bacteria</taxon>
        <taxon>Pseudomonadati</taxon>
        <taxon>Pseudomonadota</taxon>
        <taxon>Gammaproteobacteria</taxon>
        <taxon>Enterobacterales</taxon>
        <taxon>Erwiniaceae</taxon>
        <taxon>Buchnera</taxon>
    </lineage>
</organism>
<evidence type="ECO:0000313" key="6">
    <source>
        <dbReference type="Proteomes" id="UP000298566"/>
    </source>
</evidence>
<keyword evidence="2 4" id="KW-0963">Cytoplasm</keyword>
<evidence type="ECO:0000313" key="5">
    <source>
        <dbReference type="EMBL" id="QCI23271.1"/>
    </source>
</evidence>
<sequence>MIIVDKNFYSIILSFSGICQSVALVCQLSETGSCSDSEFKISINSILEINPKTTLSVYGNSEKNLQLGIKTLLSLLNNANSYNTSGKILRYILSITLLEKKLKRNIVYQNMLYTRISELIKNNLKEYYSYDTLTDKLSQIYLDVISRLGSRIQVFGSQTILKNILVQNKIRCVLFSGIRSAVLWKQVGGNFFQFIFFRNQIYNQANDLFKKFFY</sequence>
<comment type="subcellular location">
    <subcellularLocation>
        <location evidence="4">Cytoplasm</location>
    </subcellularLocation>
    <subcellularLocation>
        <location evidence="4">Cell membrane</location>
        <topology evidence="4">Peripheral membrane protein</topology>
        <orientation evidence="4">Cytoplasmic side</orientation>
    </subcellularLocation>
</comment>
<dbReference type="OrthoDB" id="9788031at2"/>
<dbReference type="PANTHER" id="PTHR38100:SF1">
    <property type="entry name" value="HIGH FREQUENCY LYSOGENIZATION PROTEIN HFLD"/>
    <property type="match status" value="1"/>
</dbReference>
<dbReference type="InterPro" id="IPR035932">
    <property type="entry name" value="HflD-like_sf"/>
</dbReference>
<dbReference type="PANTHER" id="PTHR38100">
    <property type="entry name" value="HIGH FREQUENCY LYSOGENIZATION PROTEIN HFLD"/>
    <property type="match status" value="1"/>
</dbReference>
<proteinExistence type="inferred from homology"/>
<keyword evidence="1 4" id="KW-1003">Cell membrane</keyword>
<comment type="similarity">
    <text evidence="4">Belongs to the HflD family.</text>
</comment>
<dbReference type="Pfam" id="PF04356">
    <property type="entry name" value="DUF489"/>
    <property type="match status" value="1"/>
</dbReference>
<dbReference type="SUPFAM" id="SSF101322">
    <property type="entry name" value="YcfC-like"/>
    <property type="match status" value="1"/>
</dbReference>
<dbReference type="GO" id="GO:0005886">
    <property type="term" value="C:plasma membrane"/>
    <property type="evidence" value="ECO:0007669"/>
    <property type="project" value="UniProtKB-SubCell"/>
</dbReference>
<dbReference type="NCBIfam" id="NF001248">
    <property type="entry name" value="PRK00218.1-4"/>
    <property type="match status" value="1"/>
</dbReference>
<evidence type="ECO:0000256" key="3">
    <source>
        <dbReference type="ARBA" id="ARBA00023136"/>
    </source>
</evidence>
<protein>
    <recommendedName>
        <fullName evidence="4">High frequency lysogenization protein HflD homolog</fullName>
    </recommendedName>
</protein>
<dbReference type="NCBIfam" id="NF001246">
    <property type="entry name" value="PRK00218.1-2"/>
    <property type="match status" value="1"/>
</dbReference>
<keyword evidence="3 4" id="KW-0472">Membrane</keyword>
<dbReference type="InterPro" id="IPR007451">
    <property type="entry name" value="HflD"/>
</dbReference>
<dbReference type="HAMAP" id="MF_00695">
    <property type="entry name" value="HflD_protein"/>
    <property type="match status" value="1"/>
</dbReference>
<dbReference type="AlphaFoldDB" id="A0A4D6YAD6"/>
<dbReference type="GO" id="GO:0005737">
    <property type="term" value="C:cytoplasm"/>
    <property type="evidence" value="ECO:0007669"/>
    <property type="project" value="UniProtKB-SubCell"/>
</dbReference>
<gene>
    <name evidence="4 5" type="primary">hflD</name>
    <name evidence="5" type="ORF">D9V73_01240</name>
</gene>
<evidence type="ECO:0000256" key="4">
    <source>
        <dbReference type="HAMAP-Rule" id="MF_00695"/>
    </source>
</evidence>
<evidence type="ECO:0000256" key="1">
    <source>
        <dbReference type="ARBA" id="ARBA00022475"/>
    </source>
</evidence>